<accession>A0ABQ3VR30</accession>
<evidence type="ECO:0000259" key="6">
    <source>
        <dbReference type="Pfam" id="PF07669"/>
    </source>
</evidence>
<dbReference type="InterPro" id="IPR050953">
    <property type="entry name" value="N4_N6_ade-DNA_methylase"/>
</dbReference>
<dbReference type="RefSeq" id="WP_201365785.1">
    <property type="nucleotide sequence ID" value="NZ_BNJJ01000022.1"/>
</dbReference>
<evidence type="ECO:0000313" key="8">
    <source>
        <dbReference type="Proteomes" id="UP000635565"/>
    </source>
</evidence>
<comment type="caution">
    <text evidence="7">The sequence shown here is derived from an EMBL/GenBank/DDBJ whole genome shotgun (WGS) entry which is preliminary data.</text>
</comment>
<sequence>MAAYQRRQHTLFSTVHTEGANLPMDMLQRVAQNDPPLEGLSPDAYHLSAEKLNEAINRSWNKVVSSWLTFKTAQSRLPATDSGTTITRERWLHHLFNELGYGRLLATKPMEVNGKSYAISHSWQHTPIHLVSYKIDLDHMTRSAAGTVRSSPHSLLQELLNRSDDHLWGIVSNGLKLRILRDNVSITRQAYIEFDLQAMMDGEVYADFVLLWLLCHESRVEAERPEECWLEKWSRMAQEQGTRALEQLRSSVKQAIEDLGSGFLAHSDNGILREKLRSGKLEAQDYYRQILRLVYRLIVLFVAEDRAILFDPQSAQAAQEIYTRFYSTTHLRYMAEQHIGTRHADLFQGLRLVMEKLGTKGGCPELGLPALNGFLFSSSAIEDLEGCEIANHALLAAIRSLAYTTSNNTRRVVDYKNLGSEELGSVYESLLELHPVLRIENAQFKLATASGNDRKTTGSYYTPTSLINSLLDSALEPVLSEALAQRDPEKAILNLKVCDPACGSGHFLVAAAHRIAKRLAAVRTGEEEPAPEQRRSALRDVIGHCIYGVDINPMSVELCKVSLWMESIEPGKPLSFLDAHIQCGNSLLGATPALLNGGIPDSAFEPIEGDDKKICSEYKKMNRQMRAGQRSLWDADLQPWDRLGDLVAGMMQLEEMSEDTVDEVHRKQQHYDQLIRSSAYEFGKLWADAWCAAFAWKKTKDFVPLITEESFRNLEKSPYRLAGWVKDEIKRLAQQYQFFHWHLAFPDVFRVPTQGEAPENMQTGWSGGFDVVLGNPPWERIKIQEKEWFAARRPDIANASNAAQRKKMIKNLQTEDPELYTAFMEDQRKATGESHIVRDSGHYPLCGRGDVNTYTIFAENMYRLIGPSGRAGCIVPSGIATDDTTKYFFQDISRTRSLVSLTGFINEEQLFPAVLHNFKFCLLVLAGFAAPSEHPDFVFNCYNIEQAKESERHFSLDVSEINLLNPNTGTCPVFFWKRSAEITKEIYRRIPILDREGTTNSWGISFLRMFDMANDSHLFQTEPFEGSVALYEAKMLHQYNHRYASYEHLKAGERSHMLPPVEDDRLADPNYTVAPCYYVPKQEVDTRLNNYTSHQWLLGYREITIAGATRTTIYSVLPRVGTNHKIPLILLQGDANLLTPAFLACMNSFVFDFCARQKLGGSSFNFFIKRQLPVISPVQLRELCAWDRSHHYSSWIESRVIELVYTAWDVQPFAVDFGYNCPPFKWDKERRFLLRCELDAAYFHLYGIAREDINYIMDTFRLVKERDEKQYGEYRTKRVILEIYDEMRRAMETGIEYATRLVPGPADLAVAHEGKIGIDA</sequence>
<evidence type="ECO:0000256" key="5">
    <source>
        <dbReference type="ARBA" id="ARBA00047942"/>
    </source>
</evidence>
<dbReference type="PRINTS" id="PR00507">
    <property type="entry name" value="N12N6MTFRASE"/>
</dbReference>
<feature type="domain" description="Type II methyltransferase M.TaqI-like" evidence="6">
    <location>
        <begin position="544"/>
        <end position="827"/>
    </location>
</feature>
<evidence type="ECO:0000256" key="2">
    <source>
        <dbReference type="ARBA" id="ARBA00022603"/>
    </source>
</evidence>
<dbReference type="PANTHER" id="PTHR33841">
    <property type="entry name" value="DNA METHYLTRANSFERASE YEEA-RELATED"/>
    <property type="match status" value="1"/>
</dbReference>
<dbReference type="InterPro" id="IPR011639">
    <property type="entry name" value="MethylTrfase_TaqI-like_dom"/>
</dbReference>
<evidence type="ECO:0000256" key="3">
    <source>
        <dbReference type="ARBA" id="ARBA00022679"/>
    </source>
</evidence>
<reference evidence="7 8" key="1">
    <citation type="journal article" date="2021" name="Int. J. Syst. Evol. Microbiol.">
        <title>Reticulibacter mediterranei gen. nov., sp. nov., within the new family Reticulibacteraceae fam. nov., and Ktedonospora formicarum gen. nov., sp. nov., Ktedonobacter robiniae sp. nov., Dictyobacter formicarum sp. nov. and Dictyobacter arantiisoli sp. nov., belonging to the class Ktedonobacteria.</title>
        <authorList>
            <person name="Yabe S."/>
            <person name="Zheng Y."/>
            <person name="Wang C.M."/>
            <person name="Sakai Y."/>
            <person name="Abe K."/>
            <person name="Yokota A."/>
            <person name="Donadio S."/>
            <person name="Cavaletti L."/>
            <person name="Monciardini P."/>
        </authorList>
    </citation>
    <scope>NUCLEOTIDE SEQUENCE [LARGE SCALE GENOMIC DNA]</scope>
    <source>
        <strain evidence="7 8">SOSP1-9</strain>
    </source>
</reference>
<dbReference type="InterPro" id="IPR029063">
    <property type="entry name" value="SAM-dependent_MTases_sf"/>
</dbReference>
<proteinExistence type="predicted"/>
<keyword evidence="8" id="KW-1185">Reference proteome</keyword>
<comment type="catalytic activity">
    <reaction evidence="5">
        <text>a 2'-deoxyadenosine in DNA + S-adenosyl-L-methionine = an N(6)-methyl-2'-deoxyadenosine in DNA + S-adenosyl-L-homocysteine + H(+)</text>
        <dbReference type="Rhea" id="RHEA:15197"/>
        <dbReference type="Rhea" id="RHEA-COMP:12418"/>
        <dbReference type="Rhea" id="RHEA-COMP:12419"/>
        <dbReference type="ChEBI" id="CHEBI:15378"/>
        <dbReference type="ChEBI" id="CHEBI:57856"/>
        <dbReference type="ChEBI" id="CHEBI:59789"/>
        <dbReference type="ChEBI" id="CHEBI:90615"/>
        <dbReference type="ChEBI" id="CHEBI:90616"/>
        <dbReference type="EC" id="2.1.1.72"/>
    </reaction>
</comment>
<dbReference type="PANTHER" id="PTHR33841:SF1">
    <property type="entry name" value="DNA METHYLTRANSFERASE A"/>
    <property type="match status" value="1"/>
</dbReference>
<evidence type="ECO:0000313" key="7">
    <source>
        <dbReference type="EMBL" id="GHO88176.1"/>
    </source>
</evidence>
<keyword evidence="4" id="KW-0949">S-adenosyl-L-methionine</keyword>
<dbReference type="Pfam" id="PF07669">
    <property type="entry name" value="Eco57I"/>
    <property type="match status" value="1"/>
</dbReference>
<evidence type="ECO:0000256" key="4">
    <source>
        <dbReference type="ARBA" id="ARBA00022691"/>
    </source>
</evidence>
<organism evidence="7 8">
    <name type="scientific">Dictyobacter formicarum</name>
    <dbReference type="NCBI Taxonomy" id="2778368"/>
    <lineage>
        <taxon>Bacteria</taxon>
        <taxon>Bacillati</taxon>
        <taxon>Chloroflexota</taxon>
        <taxon>Ktedonobacteria</taxon>
        <taxon>Ktedonobacterales</taxon>
        <taxon>Dictyobacteraceae</taxon>
        <taxon>Dictyobacter</taxon>
    </lineage>
</organism>
<dbReference type="Proteomes" id="UP000635565">
    <property type="component" value="Unassembled WGS sequence"/>
</dbReference>
<dbReference type="SUPFAM" id="SSF53335">
    <property type="entry name" value="S-adenosyl-L-methionine-dependent methyltransferases"/>
    <property type="match status" value="1"/>
</dbReference>
<protein>
    <recommendedName>
        <fullName evidence="1">site-specific DNA-methyltransferase (adenine-specific)</fullName>
        <ecNumber evidence="1">2.1.1.72</ecNumber>
    </recommendedName>
</protein>
<keyword evidence="2" id="KW-0489">Methyltransferase</keyword>
<evidence type="ECO:0000256" key="1">
    <source>
        <dbReference type="ARBA" id="ARBA00011900"/>
    </source>
</evidence>
<dbReference type="Gene3D" id="3.40.50.150">
    <property type="entry name" value="Vaccinia Virus protein VP39"/>
    <property type="match status" value="2"/>
</dbReference>
<gene>
    <name evidence="7" type="ORF">KSZ_61820</name>
</gene>
<dbReference type="EMBL" id="BNJJ01000022">
    <property type="protein sequence ID" value="GHO88176.1"/>
    <property type="molecule type" value="Genomic_DNA"/>
</dbReference>
<name>A0ABQ3VR30_9CHLR</name>
<keyword evidence="3" id="KW-0808">Transferase</keyword>
<dbReference type="EC" id="2.1.1.72" evidence="1"/>